<dbReference type="EMBL" id="CDRZ01000148">
    <property type="protein sequence ID" value="CEO88661.1"/>
    <property type="molecule type" value="Genomic_DNA"/>
</dbReference>
<dbReference type="GO" id="GO:0016787">
    <property type="term" value="F:hydrolase activity"/>
    <property type="evidence" value="ECO:0007669"/>
    <property type="project" value="UniProtKB-KW"/>
</dbReference>
<accession>A0A0B7ML23</accession>
<keyword evidence="1" id="KW-0378">Hydrolase</keyword>
<evidence type="ECO:0000313" key="1">
    <source>
        <dbReference type="EMBL" id="CEO88661.1"/>
    </source>
</evidence>
<reference evidence="2" key="1">
    <citation type="submission" date="2015-01" db="EMBL/GenBank/DDBJ databases">
        <authorList>
            <person name="Manzoor Shahid"/>
            <person name="Zubair Saima"/>
        </authorList>
    </citation>
    <scope>NUCLEOTIDE SEQUENCE [LARGE SCALE GENOMIC DNA]</scope>
    <source>
        <strain evidence="2">Sp3</strain>
    </source>
</reference>
<evidence type="ECO:0000313" key="2">
    <source>
        <dbReference type="Proteomes" id="UP000046155"/>
    </source>
</evidence>
<sequence length="148" mass="16405">MELINSGPTVYVLGGAGSGAPLYRFLNKCGFSIMTGVLHENDIDYHVGKALGARVIGEKAFEEISDQSFNKAVLLSQQVPYIVESGYPVGSFNRRNVDLTRHLLAYDKVIYSLRSSEEAGMLYGKDSAKMVFCPNYSNLLKKLKKYIP</sequence>
<name>A0A0B7ML23_9FIRM</name>
<gene>
    <name evidence="1" type="ORF">SSCH_2310001</name>
</gene>
<keyword evidence="2" id="KW-1185">Reference proteome</keyword>
<dbReference type="AlphaFoldDB" id="A0A0B7ML23"/>
<dbReference type="EC" id="3.6.3.34" evidence="1"/>
<dbReference type="Proteomes" id="UP000046155">
    <property type="component" value="Unassembled WGS sequence"/>
</dbReference>
<proteinExistence type="predicted"/>
<protein>
    <submittedName>
        <fullName evidence="1">Iron-chelate-transporting ATPase</fullName>
        <ecNumber evidence="1">3.6.3.34</ecNumber>
    </submittedName>
</protein>
<organism evidence="1 2">
    <name type="scientific">Syntrophaceticus schinkii</name>
    <dbReference type="NCBI Taxonomy" id="499207"/>
    <lineage>
        <taxon>Bacteria</taxon>
        <taxon>Bacillati</taxon>
        <taxon>Bacillota</taxon>
        <taxon>Clostridia</taxon>
        <taxon>Thermoanaerobacterales</taxon>
        <taxon>Thermoanaerobacterales Family III. Incertae Sedis</taxon>
        <taxon>Syntrophaceticus</taxon>
    </lineage>
</organism>